<comment type="subcellular location">
    <subcellularLocation>
        <location evidence="8">Cytoplasm</location>
    </subcellularLocation>
</comment>
<dbReference type="InterPro" id="IPR038454">
    <property type="entry name" value="DnaA_N_sf"/>
</dbReference>
<dbReference type="Pfam" id="PF11638">
    <property type="entry name" value="DnaA_N"/>
    <property type="match status" value="1"/>
</dbReference>
<dbReference type="InterPro" id="IPR027417">
    <property type="entry name" value="P-loop_NTPase"/>
</dbReference>
<feature type="binding site" evidence="8">
    <location>
        <position position="238"/>
    </location>
    <ligand>
        <name>ATP</name>
        <dbReference type="ChEBI" id="CHEBI:30616"/>
    </ligand>
</feature>
<evidence type="ECO:0000256" key="4">
    <source>
        <dbReference type="ARBA" id="ARBA00022741"/>
    </source>
</evidence>
<organism evidence="15 16">
    <name type="scientific">Raoultibacter timonensis</name>
    <dbReference type="NCBI Taxonomy" id="1907662"/>
    <lineage>
        <taxon>Bacteria</taxon>
        <taxon>Bacillati</taxon>
        <taxon>Actinomycetota</taxon>
        <taxon>Coriobacteriia</taxon>
        <taxon>Eggerthellales</taxon>
        <taxon>Eggerthellaceae</taxon>
        <taxon>Raoultibacter</taxon>
    </lineage>
</organism>
<dbReference type="SMART" id="SM00760">
    <property type="entry name" value="Bac_DnaA_C"/>
    <property type="match status" value="1"/>
</dbReference>
<evidence type="ECO:0000259" key="13">
    <source>
        <dbReference type="SMART" id="SM00382"/>
    </source>
</evidence>
<comment type="caution">
    <text evidence="8">Lacks conserved residue(s) required for the propagation of feature annotation.</text>
</comment>
<protein>
    <recommendedName>
        <fullName evidence="8 9">Chromosomal replication initiator protein DnaA</fullName>
    </recommendedName>
</protein>
<evidence type="ECO:0000256" key="7">
    <source>
        <dbReference type="ARBA" id="ARBA00023125"/>
    </source>
</evidence>
<keyword evidence="2 8" id="KW-0963">Cytoplasm</keyword>
<dbReference type="EMBL" id="AP025564">
    <property type="protein sequence ID" value="BDE94668.1"/>
    <property type="molecule type" value="Genomic_DNA"/>
</dbReference>
<feature type="region of interest" description="Domain IV, binds dsDNA" evidence="8">
    <location>
        <begin position="418"/>
        <end position="539"/>
    </location>
</feature>
<comment type="function">
    <text evidence="8 10">Plays an essential role in the initiation and regulation of chromosomal replication. ATP-DnaA binds to the origin of replication (oriC) to initiate formation of the DNA replication initiation complex once per cell cycle. Binds the DnaA box (a 9 base pair repeat at the origin) and separates the double-stranded (ds)DNA. Forms a right-handed helical filament on oriC DNA; dsDNA binds to the exterior of the filament while single-stranded (ss)DNA is stabiized in the filament's interior. The ATP-DnaA-oriC complex binds and stabilizes one strand of the AT-rich DNA unwinding element (DUE), permitting loading of DNA polymerase. After initiation quickly degrades to an ADP-DnaA complex that is not apt for DNA replication. Binds acidic phospholipids.</text>
</comment>
<dbReference type="InterPro" id="IPR010921">
    <property type="entry name" value="Trp_repressor/repl_initiator"/>
</dbReference>
<dbReference type="Gene3D" id="3.40.50.300">
    <property type="entry name" value="P-loop containing nucleotide triphosphate hydrolases"/>
    <property type="match status" value="1"/>
</dbReference>
<dbReference type="RefSeq" id="WP_244387432.1">
    <property type="nucleotide sequence ID" value="NZ_AP025564.1"/>
</dbReference>
<comment type="similarity">
    <text evidence="1 8 11">Belongs to the DnaA family.</text>
</comment>
<accession>A0ABN6M9D1</accession>
<feature type="binding site" evidence="8">
    <location>
        <position position="237"/>
    </location>
    <ligand>
        <name>ATP</name>
        <dbReference type="ChEBI" id="CHEBI:30616"/>
    </ligand>
</feature>
<dbReference type="Pfam" id="PF00308">
    <property type="entry name" value="Bac_DnaA"/>
    <property type="match status" value="1"/>
</dbReference>
<dbReference type="CDD" id="cd06571">
    <property type="entry name" value="Bac_DnaA_C"/>
    <property type="match status" value="1"/>
</dbReference>
<dbReference type="SUPFAM" id="SSF52540">
    <property type="entry name" value="P-loop containing nucleoside triphosphate hydrolases"/>
    <property type="match status" value="1"/>
</dbReference>
<dbReference type="InterPro" id="IPR001957">
    <property type="entry name" value="Chromosome_initiator_DnaA"/>
</dbReference>
<evidence type="ECO:0000256" key="6">
    <source>
        <dbReference type="ARBA" id="ARBA00023121"/>
    </source>
</evidence>
<dbReference type="SUPFAM" id="SSF48295">
    <property type="entry name" value="TrpR-like"/>
    <property type="match status" value="1"/>
</dbReference>
<dbReference type="HAMAP" id="MF_00377">
    <property type="entry name" value="DnaA_bact"/>
    <property type="match status" value="1"/>
</dbReference>
<dbReference type="InterPro" id="IPR018312">
    <property type="entry name" value="Chromosome_initiator_DnaA_CS"/>
</dbReference>
<evidence type="ECO:0000256" key="5">
    <source>
        <dbReference type="ARBA" id="ARBA00022840"/>
    </source>
</evidence>
<gene>
    <name evidence="8" type="primary">dnaA</name>
    <name evidence="15" type="ORF">CE91St30_00010</name>
</gene>
<keyword evidence="3 8" id="KW-0235">DNA replication</keyword>
<comment type="domain">
    <text evidence="8">Domain I is involved in oligomerization and binding regulators, domain II is flexibile and of varying length in different bacteria, domain III forms the AAA+ region, while domain IV binds dsDNA.</text>
</comment>
<dbReference type="PROSITE" id="PS01008">
    <property type="entry name" value="DNAA"/>
    <property type="match status" value="1"/>
</dbReference>
<sequence>MDSEMLEKAWEEVCSQVKGYNNIDPTQINAFFSRLHPQAMSEGFLMLTADNDFIKTWIERHYVEVIKQALNDLYQIPYTVVIEVDVTAAQPNVQAPTAASAQQPAQVSHPTANAAAPQLAADATAAAAATAQITPPAAQPLSANTVVSSASAVPEVEPFGSSSNQVYPDPIRDDRSPYATSADVDEMGKPTSSLTFENFVIGDSNRMAYSMAVAVAEMPGKAHLNPLFIYGKSGLGKTHLMRAIQNYIIETLPHLTTIYVDSAELLSDYMEASAAHDKEKSSYKNFKTRYEDADVLLIDDVQYLQGKKQTLDIVFQIFNKLTSQGKQVVLSADRAPKNIDIDERYKSRFNSGGTFDIQPPEIETKLGIVKSFVEEYKLNEGIHELSIPDDIQLYIAESSSSNIRELKSAVTKVIYQMTFFNQPDLSLDDVRHLLESHFSGGPSKRLTIADIQKEVENFYKISHAELIGKKRTRNIIYARQIGIYLCRQMLDLPFNDIGKQFNRDHSTVMYSVTNVEEKMKESRELREELEALKQLIREI</sequence>
<keyword evidence="4 8" id="KW-0547">Nucleotide-binding</keyword>
<dbReference type="CDD" id="cd00009">
    <property type="entry name" value="AAA"/>
    <property type="match status" value="1"/>
</dbReference>
<feature type="binding site" evidence="8">
    <location>
        <position position="236"/>
    </location>
    <ligand>
        <name>ATP</name>
        <dbReference type="ChEBI" id="CHEBI:30616"/>
    </ligand>
</feature>
<dbReference type="SMART" id="SM00382">
    <property type="entry name" value="AAA"/>
    <property type="match status" value="1"/>
</dbReference>
<dbReference type="PRINTS" id="PR00051">
    <property type="entry name" value="DNAA"/>
</dbReference>
<dbReference type="InterPro" id="IPR013159">
    <property type="entry name" value="DnaA_C"/>
</dbReference>
<dbReference type="InterPro" id="IPR013317">
    <property type="entry name" value="DnaA_dom"/>
</dbReference>
<keyword evidence="7 8" id="KW-0238">DNA-binding</keyword>
<dbReference type="PANTHER" id="PTHR30050:SF2">
    <property type="entry name" value="CHROMOSOMAL REPLICATION INITIATOR PROTEIN DNAA"/>
    <property type="match status" value="1"/>
</dbReference>
<keyword evidence="6 8" id="KW-0446">Lipid-binding</keyword>
<comment type="subunit">
    <text evidence="8">Oligomerizes as a right-handed, spiral filament on DNA at oriC.</text>
</comment>
<dbReference type="NCBIfam" id="TIGR00362">
    <property type="entry name" value="DnaA"/>
    <property type="match status" value="1"/>
</dbReference>
<feature type="domain" description="AAA+ ATPase" evidence="13">
    <location>
        <begin position="223"/>
        <end position="482"/>
    </location>
</feature>
<feature type="region of interest" description="Domain I, interacts with DnaA modulators" evidence="8">
    <location>
        <begin position="1"/>
        <end position="129"/>
    </location>
</feature>
<reference evidence="15 16" key="1">
    <citation type="submission" date="2022-01" db="EMBL/GenBank/DDBJ databases">
        <title>Novel bile acid biosynthetic pathways are enriched in the microbiome of centenarians.</title>
        <authorList>
            <person name="Sato Y."/>
            <person name="Atarashi K."/>
            <person name="Plichta R.D."/>
            <person name="Arai Y."/>
            <person name="Sasajima S."/>
            <person name="Kearney M.S."/>
            <person name="Suda W."/>
            <person name="Takeshita K."/>
            <person name="Sasaki T."/>
            <person name="Okamoto S."/>
            <person name="Skelly N.A."/>
            <person name="Okamura Y."/>
            <person name="Vlamakis H."/>
            <person name="Li Y."/>
            <person name="Tanoue T."/>
            <person name="Takei H."/>
            <person name="Nittono H."/>
            <person name="Narushima S."/>
            <person name="Irie J."/>
            <person name="Itoh H."/>
            <person name="Moriya K."/>
            <person name="Sugiura Y."/>
            <person name="Suematsu M."/>
            <person name="Moritoki N."/>
            <person name="Shibata S."/>
            <person name="Littman R.D."/>
            <person name="Fischbach A.M."/>
            <person name="Uwamino Y."/>
            <person name="Inoue T."/>
            <person name="Honda A."/>
            <person name="Hattori M."/>
            <person name="Murai T."/>
            <person name="Xavier J.R."/>
            <person name="Hirose N."/>
            <person name="Honda K."/>
        </authorList>
    </citation>
    <scope>NUCLEOTIDE SEQUENCE [LARGE SCALE GENOMIC DNA]</scope>
    <source>
        <strain evidence="15 16">CE91-St30</strain>
    </source>
</reference>
<keyword evidence="16" id="KW-1185">Reference proteome</keyword>
<dbReference type="InterPro" id="IPR024633">
    <property type="entry name" value="DnaA_N_dom"/>
</dbReference>
<evidence type="ECO:0000256" key="1">
    <source>
        <dbReference type="ARBA" id="ARBA00006583"/>
    </source>
</evidence>
<feature type="domain" description="Chromosomal replication initiator DnaA C-terminal" evidence="14">
    <location>
        <begin position="447"/>
        <end position="515"/>
    </location>
</feature>
<feature type="region of interest" description="Disordered" evidence="12">
    <location>
        <begin position="154"/>
        <end position="189"/>
    </location>
</feature>
<evidence type="ECO:0000256" key="9">
    <source>
        <dbReference type="NCBIfam" id="TIGR00362"/>
    </source>
</evidence>
<evidence type="ECO:0000313" key="15">
    <source>
        <dbReference type="EMBL" id="BDE94668.1"/>
    </source>
</evidence>
<evidence type="ECO:0000256" key="10">
    <source>
        <dbReference type="RuleBase" id="RU000577"/>
    </source>
</evidence>
<dbReference type="PANTHER" id="PTHR30050">
    <property type="entry name" value="CHROMOSOMAL REPLICATION INITIATOR PROTEIN DNAA"/>
    <property type="match status" value="1"/>
</dbReference>
<dbReference type="InterPro" id="IPR003593">
    <property type="entry name" value="AAA+_ATPase"/>
</dbReference>
<feature type="region of interest" description="Disordered" evidence="12">
    <location>
        <begin position="95"/>
        <end position="118"/>
    </location>
</feature>
<evidence type="ECO:0000256" key="2">
    <source>
        <dbReference type="ARBA" id="ARBA00022490"/>
    </source>
</evidence>
<dbReference type="Pfam" id="PF08299">
    <property type="entry name" value="Bac_DnaA_C"/>
    <property type="match status" value="1"/>
</dbReference>
<proteinExistence type="inferred from homology"/>
<dbReference type="Gene3D" id="3.30.300.180">
    <property type="match status" value="1"/>
</dbReference>
<dbReference type="Gene3D" id="1.10.8.60">
    <property type="match status" value="1"/>
</dbReference>
<feature type="binding site" evidence="8">
    <location>
        <position position="234"/>
    </location>
    <ligand>
        <name>ATP</name>
        <dbReference type="ChEBI" id="CHEBI:30616"/>
    </ligand>
</feature>
<evidence type="ECO:0000259" key="14">
    <source>
        <dbReference type="SMART" id="SM00760"/>
    </source>
</evidence>
<evidence type="ECO:0000256" key="11">
    <source>
        <dbReference type="RuleBase" id="RU004227"/>
    </source>
</evidence>
<evidence type="ECO:0000256" key="12">
    <source>
        <dbReference type="SAM" id="MobiDB-lite"/>
    </source>
</evidence>
<evidence type="ECO:0000256" key="8">
    <source>
        <dbReference type="HAMAP-Rule" id="MF_00377"/>
    </source>
</evidence>
<dbReference type="Gene3D" id="1.10.1750.10">
    <property type="match status" value="1"/>
</dbReference>
<dbReference type="InterPro" id="IPR020591">
    <property type="entry name" value="Chromosome_initiator_DnaA-like"/>
</dbReference>
<dbReference type="Proteomes" id="UP001320544">
    <property type="component" value="Chromosome"/>
</dbReference>
<evidence type="ECO:0000313" key="16">
    <source>
        <dbReference type="Proteomes" id="UP001320544"/>
    </source>
</evidence>
<keyword evidence="5 8" id="KW-0067">ATP-binding</keyword>
<name>A0ABN6M9D1_9ACTN</name>
<evidence type="ECO:0000256" key="3">
    <source>
        <dbReference type="ARBA" id="ARBA00022705"/>
    </source>
</evidence>